<dbReference type="Proteomes" id="UP000831181">
    <property type="component" value="Plasmid p1unnamed"/>
</dbReference>
<evidence type="ECO:0000256" key="16">
    <source>
        <dbReference type="RuleBase" id="RU003560"/>
    </source>
</evidence>
<evidence type="ECO:0000256" key="5">
    <source>
        <dbReference type="ARBA" id="ARBA00012876"/>
    </source>
</evidence>
<dbReference type="Pfam" id="PF00202">
    <property type="entry name" value="Aminotran_3"/>
    <property type="match status" value="1"/>
</dbReference>
<dbReference type="SUPFAM" id="SSF53383">
    <property type="entry name" value="PLP-dependent transferases"/>
    <property type="match status" value="1"/>
</dbReference>
<organism evidence="17 18">
    <name type="scientific">Nicoliella spurrieriana</name>
    <dbReference type="NCBI Taxonomy" id="2925830"/>
    <lineage>
        <taxon>Bacteria</taxon>
        <taxon>Bacillati</taxon>
        <taxon>Bacillota</taxon>
        <taxon>Bacilli</taxon>
        <taxon>Lactobacillales</taxon>
        <taxon>Lactobacillaceae</taxon>
        <taxon>Nicoliella</taxon>
    </lineage>
</organism>
<dbReference type="EC" id="2.6.1.22" evidence="5"/>
<dbReference type="InterPro" id="IPR005814">
    <property type="entry name" value="Aminotrans_3"/>
</dbReference>
<dbReference type="InterPro" id="IPR050103">
    <property type="entry name" value="Class-III_PLP-dep_AT"/>
</dbReference>
<evidence type="ECO:0000256" key="8">
    <source>
        <dbReference type="ARBA" id="ARBA00022679"/>
    </source>
</evidence>
<dbReference type="InterPro" id="IPR015424">
    <property type="entry name" value="PyrdxlP-dep_Trfase"/>
</dbReference>
<comment type="pathway">
    <text evidence="3">Amino-acid degradation; 4-aminobutanoate degradation.</text>
</comment>
<evidence type="ECO:0000256" key="6">
    <source>
        <dbReference type="ARBA" id="ARBA00012912"/>
    </source>
</evidence>
<comment type="similarity">
    <text evidence="4 16">Belongs to the class-III pyridoxal-phosphate-dependent aminotransferase family.</text>
</comment>
<keyword evidence="8" id="KW-0808">Transferase</keyword>
<dbReference type="RefSeq" id="WP_260115842.1">
    <property type="nucleotide sequence ID" value="NZ_CP093360.1"/>
</dbReference>
<accession>A0A976RQR3</accession>
<evidence type="ECO:0000256" key="14">
    <source>
        <dbReference type="ARBA" id="ARBA00048021"/>
    </source>
</evidence>
<dbReference type="PROSITE" id="PS00600">
    <property type="entry name" value="AA_TRANSFER_CLASS_3"/>
    <property type="match status" value="1"/>
</dbReference>
<comment type="catalytic activity">
    <reaction evidence="14">
        <text>4-aminobutanoate + 2-oxoglutarate = succinate semialdehyde + L-glutamate</text>
        <dbReference type="Rhea" id="RHEA:23352"/>
        <dbReference type="ChEBI" id="CHEBI:16810"/>
        <dbReference type="ChEBI" id="CHEBI:29985"/>
        <dbReference type="ChEBI" id="CHEBI:57706"/>
        <dbReference type="ChEBI" id="CHEBI:59888"/>
        <dbReference type="EC" id="2.6.1.19"/>
    </reaction>
</comment>
<dbReference type="Gene3D" id="3.90.1150.10">
    <property type="entry name" value="Aspartate Aminotransferase, domain 1"/>
    <property type="match status" value="1"/>
</dbReference>
<evidence type="ECO:0000256" key="3">
    <source>
        <dbReference type="ARBA" id="ARBA00005176"/>
    </source>
</evidence>
<keyword evidence="18" id="KW-1185">Reference proteome</keyword>
<evidence type="ECO:0000313" key="17">
    <source>
        <dbReference type="EMBL" id="UQS86034.1"/>
    </source>
</evidence>
<keyword evidence="7 17" id="KW-0032">Aminotransferase</keyword>
<dbReference type="GO" id="GO:0042802">
    <property type="term" value="F:identical protein binding"/>
    <property type="evidence" value="ECO:0007669"/>
    <property type="project" value="TreeGrafter"/>
</dbReference>
<dbReference type="GO" id="GO:0030170">
    <property type="term" value="F:pyridoxal phosphate binding"/>
    <property type="evidence" value="ECO:0007669"/>
    <property type="project" value="InterPro"/>
</dbReference>
<dbReference type="EC" id="2.6.1.19" evidence="6"/>
<dbReference type="Gene3D" id="3.40.640.10">
    <property type="entry name" value="Type I PLP-dependent aspartate aminotransferase-like (Major domain)"/>
    <property type="match status" value="1"/>
</dbReference>
<dbReference type="PANTHER" id="PTHR11986">
    <property type="entry name" value="AMINOTRANSFERASE CLASS III"/>
    <property type="match status" value="1"/>
</dbReference>
<evidence type="ECO:0000256" key="11">
    <source>
        <dbReference type="ARBA" id="ARBA00030204"/>
    </source>
</evidence>
<keyword evidence="17" id="KW-0614">Plasmid</keyword>
<dbReference type="CDD" id="cd00610">
    <property type="entry name" value="OAT_like"/>
    <property type="match status" value="1"/>
</dbReference>
<evidence type="ECO:0000256" key="2">
    <source>
        <dbReference type="ARBA" id="ARBA00001933"/>
    </source>
</evidence>
<dbReference type="PIRSF" id="PIRSF000521">
    <property type="entry name" value="Transaminase_4ab_Lys_Orn"/>
    <property type="match status" value="1"/>
</dbReference>
<reference evidence="17" key="1">
    <citation type="journal article" date="2022" name="Int. J. Syst. Evol. Microbiol.">
        <title>Apilactobacillus apisilvae sp. nov., Nicolia spurrieriana gen. nov. sp. nov., Bombilactobacillus folatiphilus sp. nov. and Bombilactobacillus thymidiniphilus sp. nov., four new lactic acid bacterial isolates from stingless bees Tetragonula carbonaria and Austroplebeia australis.</title>
        <authorList>
            <person name="Oliphant S.A."/>
            <person name="Watson-Haigh N.S."/>
            <person name="Sumby K.M."/>
            <person name="Gardner J."/>
            <person name="Groom S."/>
            <person name="Jiranek V."/>
        </authorList>
    </citation>
    <scope>NUCLEOTIDE SEQUENCE</scope>
    <source>
        <strain evidence="17">SGEP1_A5</strain>
    </source>
</reference>
<gene>
    <name evidence="17" type="ORF">MOO44_01560</name>
</gene>
<evidence type="ECO:0000256" key="7">
    <source>
        <dbReference type="ARBA" id="ARBA00022576"/>
    </source>
</evidence>
<evidence type="ECO:0000256" key="10">
    <source>
        <dbReference type="ARBA" id="ARBA00029760"/>
    </source>
</evidence>
<evidence type="ECO:0000256" key="9">
    <source>
        <dbReference type="ARBA" id="ARBA00022898"/>
    </source>
</evidence>
<proteinExistence type="inferred from homology"/>
<geneLocation type="plasmid" evidence="17 18">
    <name>p1unnamed</name>
</geneLocation>
<evidence type="ECO:0000256" key="4">
    <source>
        <dbReference type="ARBA" id="ARBA00008954"/>
    </source>
</evidence>
<protein>
    <recommendedName>
        <fullName evidence="12">(S)-3-amino-2-methylpropionate transaminase</fullName>
        <ecNumber evidence="6">2.6.1.19</ecNumber>
        <ecNumber evidence="5">2.6.1.22</ecNumber>
    </recommendedName>
    <alternativeName>
        <fullName evidence="13">GABA aminotransferase</fullName>
    </alternativeName>
    <alternativeName>
        <fullName evidence="11">Gamma-amino-N-butyrate transaminase</fullName>
    </alternativeName>
    <alternativeName>
        <fullName evidence="15">Glutamate:succinic semialdehyde transaminase</fullName>
    </alternativeName>
    <alternativeName>
        <fullName evidence="10">L-AIBAT</fullName>
    </alternativeName>
</protein>
<evidence type="ECO:0000256" key="15">
    <source>
        <dbReference type="ARBA" id="ARBA00050054"/>
    </source>
</evidence>
<dbReference type="PANTHER" id="PTHR11986:SF58">
    <property type="entry name" value="LEUCINE_METHIONINE RACEMASE"/>
    <property type="match status" value="1"/>
</dbReference>
<dbReference type="EMBL" id="CP093360">
    <property type="protein sequence ID" value="UQS86034.1"/>
    <property type="molecule type" value="Genomic_DNA"/>
</dbReference>
<evidence type="ECO:0000256" key="13">
    <source>
        <dbReference type="ARBA" id="ARBA00031787"/>
    </source>
</evidence>
<evidence type="ECO:0000256" key="12">
    <source>
        <dbReference type="ARBA" id="ARBA00030857"/>
    </source>
</evidence>
<evidence type="ECO:0000313" key="18">
    <source>
        <dbReference type="Proteomes" id="UP000831181"/>
    </source>
</evidence>
<dbReference type="KEGG" id="lbe:MOO44_01560"/>
<comment type="cofactor">
    <cofactor evidence="2">
        <name>pyridoxal 5'-phosphate</name>
        <dbReference type="ChEBI" id="CHEBI:597326"/>
    </cofactor>
</comment>
<keyword evidence="9 16" id="KW-0663">Pyridoxal phosphate</keyword>
<dbReference type="GO" id="GO:0047298">
    <property type="term" value="F:(S)-3-amino-2-methylpropionate transaminase activity"/>
    <property type="evidence" value="ECO:0007669"/>
    <property type="project" value="UniProtKB-EC"/>
</dbReference>
<dbReference type="FunFam" id="3.40.640.10:FF:000013">
    <property type="entry name" value="4-aminobutyrate aminotransferase"/>
    <property type="match status" value="1"/>
</dbReference>
<dbReference type="GO" id="GO:0034386">
    <property type="term" value="F:4-aminobutyrate:2-oxoglutarate transaminase activity"/>
    <property type="evidence" value="ECO:0007669"/>
    <property type="project" value="UniProtKB-EC"/>
</dbReference>
<dbReference type="AlphaFoldDB" id="A0A976RQR3"/>
<dbReference type="InterPro" id="IPR015421">
    <property type="entry name" value="PyrdxlP-dep_Trfase_major"/>
</dbReference>
<sequence>MPNTADLTSLRDSLPSVTGVFPGPKAQAILDRRAKNVPSAVLCNYPLVIKRGQGAMIEDVDGNRFVDWVGGVGVMNVGYGQPKVVEAVKNQADNFFHSMANISTHKGYIDLAERINALAPTKQGVNKTMFVNSGAEAIENAVKIAKAYTGRSNIIAFSGAFHGRTALTSTLTAKKTFSAGIEPAMGGVYRATFPYLYRAPKGYSKEESIQYYLDNIQYIFEQGVPANQVAAFVMEPIQGEGGFIPAPFEYVKALRKICDEHGIMLIADEVQTGFARSGRLFVSNYWKENGCAPDIIAMAKSIAAGVPLSGVTAGVDIMDKVQDVIVGGIGGTFGGNALACASGLQVLDIIENEKLADRALKVGKLAKEGFEALQDKYEEIGDVRGIGSMVGLEFVKDRDSKEPYPELVAKIIQTAVSKGLVIEMAGVKSNVIRFLCPLVVTEDQLNAGMDILDASIQESLAELK</sequence>
<name>A0A976RQR3_9LACO</name>
<comment type="catalytic activity">
    <reaction evidence="1">
        <text>(S)-3-amino-2-methylpropanoate + 2-oxoglutarate = 2-methyl-3-oxopropanoate + L-glutamate</text>
        <dbReference type="Rhea" id="RHEA:13993"/>
        <dbReference type="ChEBI" id="CHEBI:16810"/>
        <dbReference type="ChEBI" id="CHEBI:29985"/>
        <dbReference type="ChEBI" id="CHEBI:57700"/>
        <dbReference type="ChEBI" id="CHEBI:58655"/>
        <dbReference type="EC" id="2.6.1.22"/>
    </reaction>
</comment>
<dbReference type="InterPro" id="IPR015422">
    <property type="entry name" value="PyrdxlP-dep_Trfase_small"/>
</dbReference>
<evidence type="ECO:0000256" key="1">
    <source>
        <dbReference type="ARBA" id="ARBA00001750"/>
    </source>
</evidence>
<dbReference type="InterPro" id="IPR049704">
    <property type="entry name" value="Aminotrans_3_PPA_site"/>
</dbReference>